<name>A0A117QWE4_9ACTN</name>
<evidence type="ECO:0000259" key="2">
    <source>
        <dbReference type="Pfam" id="PF13340"/>
    </source>
</evidence>
<dbReference type="PANTHER" id="PTHR46637">
    <property type="entry name" value="TIS1421-TRANSPOSASE PROTEIN A"/>
    <property type="match status" value="1"/>
</dbReference>
<dbReference type="Proteomes" id="UP000054375">
    <property type="component" value="Unassembled WGS sequence"/>
</dbReference>
<dbReference type="EMBL" id="LMWV01000060">
    <property type="protein sequence ID" value="KUN57778.1"/>
    <property type="molecule type" value="Genomic_DNA"/>
</dbReference>
<dbReference type="PANTHER" id="PTHR46637:SF1">
    <property type="entry name" value="BLL5188 PROTEIN"/>
    <property type="match status" value="1"/>
</dbReference>
<proteinExistence type="predicted"/>
<gene>
    <name evidence="3" type="ORF">AQJ54_42950</name>
</gene>
<dbReference type="AlphaFoldDB" id="A0A117QWE4"/>
<reference evidence="3 4" key="1">
    <citation type="submission" date="2015-10" db="EMBL/GenBank/DDBJ databases">
        <title>Draft genome sequence of Streptomyces griseorubiginosus DSM 40469, type strain for the species Streptomyces griseorubiginosus.</title>
        <authorList>
            <person name="Ruckert C."/>
            <person name="Winkler A."/>
            <person name="Kalinowski J."/>
            <person name="Kampfer P."/>
            <person name="Glaeser S."/>
        </authorList>
    </citation>
    <scope>NUCLEOTIDE SEQUENCE [LARGE SCALE GENOMIC DNA]</scope>
    <source>
        <strain evidence="3 4">DSM 40469</strain>
    </source>
</reference>
<protein>
    <submittedName>
        <fullName evidence="3">Transposase</fullName>
    </submittedName>
</protein>
<evidence type="ECO:0000313" key="4">
    <source>
        <dbReference type="Proteomes" id="UP000054375"/>
    </source>
</evidence>
<accession>A0A117QWE4</accession>
<dbReference type="Pfam" id="PF13340">
    <property type="entry name" value="DUF4096"/>
    <property type="match status" value="1"/>
</dbReference>
<keyword evidence="4" id="KW-1185">Reference proteome</keyword>
<feature type="region of interest" description="Disordered" evidence="1">
    <location>
        <begin position="114"/>
        <end position="140"/>
    </location>
</feature>
<evidence type="ECO:0000256" key="1">
    <source>
        <dbReference type="SAM" id="MobiDB-lite"/>
    </source>
</evidence>
<comment type="caution">
    <text evidence="3">The sequence shown here is derived from an EMBL/GenBank/DDBJ whole genome shotgun (WGS) entry which is preliminary data.</text>
</comment>
<dbReference type="InterPro" id="IPR052909">
    <property type="entry name" value="Transposase_6_like"/>
</dbReference>
<feature type="domain" description="Insertion element IS402-like" evidence="2">
    <location>
        <begin position="13"/>
        <end position="82"/>
    </location>
</feature>
<dbReference type="NCBIfam" id="NF033580">
    <property type="entry name" value="transpos_IS5_3"/>
    <property type="match status" value="1"/>
</dbReference>
<dbReference type="InterPro" id="IPR025161">
    <property type="entry name" value="IS402-like_dom"/>
</dbReference>
<organism evidence="3 4">
    <name type="scientific">Streptomyces griseorubiginosus</name>
    <dbReference type="NCBI Taxonomy" id="67304"/>
    <lineage>
        <taxon>Bacteria</taxon>
        <taxon>Bacillati</taxon>
        <taxon>Actinomycetota</taxon>
        <taxon>Actinomycetes</taxon>
        <taxon>Kitasatosporales</taxon>
        <taxon>Streptomycetaceae</taxon>
        <taxon>Streptomyces</taxon>
    </lineage>
</organism>
<evidence type="ECO:0000313" key="3">
    <source>
        <dbReference type="EMBL" id="KUN57778.1"/>
    </source>
</evidence>
<sequence length="140" mass="15692">MVDHGGVIRRHELTDQEWELLAPLIPQASTGRPRVSDRQVINGMVYKIRTGISWRDLPERYGPWKTVYTRFRRYALDGVFTQALQQIQARADAGGDIDWLVQIDSTIVRAHQHAAATGRKGGSAGRTNRTITPSADPEEA</sequence>